<organism evidence="2 3">
    <name type="scientific">Streptomyces cadmiisoli</name>
    <dbReference type="NCBI Taxonomy" id="2184053"/>
    <lineage>
        <taxon>Bacteria</taxon>
        <taxon>Bacillati</taxon>
        <taxon>Actinomycetota</taxon>
        <taxon>Actinomycetes</taxon>
        <taxon>Kitasatosporales</taxon>
        <taxon>Streptomycetaceae</taxon>
        <taxon>Streptomyces</taxon>
        <taxon>Streptomyces aurantiacus group</taxon>
    </lineage>
</organism>
<evidence type="ECO:0000313" key="3">
    <source>
        <dbReference type="Proteomes" id="UP000249616"/>
    </source>
</evidence>
<evidence type="ECO:0000256" key="1">
    <source>
        <dbReference type="SAM" id="SignalP"/>
    </source>
</evidence>
<proteinExistence type="predicted"/>
<sequence>MTGRSRVVGLWCAAVLAVGGAAPIAGADSGGAAGPEYHGVAMLHSGVVGVRLTASNPGPSAVPDATVRMRWSRPLADRQALPAACTRSGADTVLCGVGALPAGGDGAGIGLVARLAGVSSEVWLEVDTVWRGGAADGDRASEPQRVLVLDTGDPYYF</sequence>
<accession>A0A2Z4JBU8</accession>
<protein>
    <submittedName>
        <fullName evidence="2">Uncharacterized protein</fullName>
    </submittedName>
</protein>
<dbReference type="EMBL" id="CP030073">
    <property type="protein sequence ID" value="AWW42516.1"/>
    <property type="molecule type" value="Genomic_DNA"/>
</dbReference>
<dbReference type="Proteomes" id="UP000249616">
    <property type="component" value="Chromosome"/>
</dbReference>
<evidence type="ECO:0000313" key="2">
    <source>
        <dbReference type="EMBL" id="AWW42516.1"/>
    </source>
</evidence>
<dbReference type="AlphaFoldDB" id="A0A2Z4JBU8"/>
<keyword evidence="3" id="KW-1185">Reference proteome</keyword>
<dbReference type="KEGG" id="scad:DN051_17710"/>
<gene>
    <name evidence="2" type="ORF">DN051_17710</name>
</gene>
<feature type="chain" id="PRO_5016384089" evidence="1">
    <location>
        <begin position="28"/>
        <end position="157"/>
    </location>
</feature>
<keyword evidence="1" id="KW-0732">Signal</keyword>
<feature type="signal peptide" evidence="1">
    <location>
        <begin position="1"/>
        <end position="27"/>
    </location>
</feature>
<dbReference type="RefSeq" id="WP_112442324.1">
    <property type="nucleotide sequence ID" value="NZ_CP030073.1"/>
</dbReference>
<reference evidence="2 3" key="1">
    <citation type="journal article" date="2019" name="Int. J. Syst. Evol. Microbiol.">
        <title>Streptomyces cadmiisoli sp. nov., a novel actinomycete isolated from cadmium-contaminated soil.</title>
        <authorList>
            <person name="Li K."/>
            <person name="Tang X."/>
            <person name="Zhao J."/>
            <person name="Guo Y."/>
            <person name="Tang Y."/>
            <person name="Gao J."/>
        </authorList>
    </citation>
    <scope>NUCLEOTIDE SEQUENCE [LARGE SCALE GENOMIC DNA]</scope>
    <source>
        <strain evidence="2 3">ZFG47</strain>
    </source>
</reference>
<name>A0A2Z4JBU8_9ACTN</name>